<dbReference type="Gene3D" id="3.90.1690.10">
    <property type="entry name" value="phage-related protein like domain"/>
    <property type="match status" value="1"/>
</dbReference>
<dbReference type="InterPro" id="IPR053738">
    <property type="entry name" value="Lambda_capsid_assembly"/>
</dbReference>
<organism evidence="1 2">
    <name type="scientific">Phenylobacterium ferrooxidans</name>
    <dbReference type="NCBI Taxonomy" id="2982689"/>
    <lineage>
        <taxon>Bacteria</taxon>
        <taxon>Pseudomonadati</taxon>
        <taxon>Pseudomonadota</taxon>
        <taxon>Alphaproteobacteria</taxon>
        <taxon>Caulobacterales</taxon>
        <taxon>Caulobacteraceae</taxon>
        <taxon>Phenylobacterium</taxon>
    </lineage>
</organism>
<dbReference type="Pfam" id="PF03864">
    <property type="entry name" value="Phage_cap_E"/>
    <property type="match status" value="1"/>
</dbReference>
<accession>A0ABW6CT10</accession>
<gene>
    <name evidence="1" type="ORF">OCL97_05060</name>
</gene>
<reference evidence="1 2" key="1">
    <citation type="submission" date="2022-09" db="EMBL/GenBank/DDBJ databases">
        <title>New species of Phenylobacterium.</title>
        <authorList>
            <person name="Mieszkin S."/>
        </authorList>
    </citation>
    <scope>NUCLEOTIDE SEQUENCE [LARGE SCALE GENOMIC DNA]</scope>
    <source>
        <strain evidence="1 2">HK31-G</strain>
    </source>
</reference>
<name>A0ABW6CT10_9CAUL</name>
<keyword evidence="2" id="KW-1185">Reference proteome</keyword>
<protein>
    <submittedName>
        <fullName evidence="1">Major capsid protein</fullName>
    </submittedName>
</protein>
<evidence type="ECO:0000313" key="1">
    <source>
        <dbReference type="EMBL" id="MFD3263337.1"/>
    </source>
</evidence>
<evidence type="ECO:0000313" key="2">
    <source>
        <dbReference type="Proteomes" id="UP001598130"/>
    </source>
</evidence>
<dbReference type="InterPro" id="IPR005564">
    <property type="entry name" value="Major_capsid_GpE"/>
</dbReference>
<proteinExistence type="predicted"/>
<comment type="caution">
    <text evidence="1">The sequence shown here is derived from an EMBL/GenBank/DDBJ whole genome shotgun (WGS) entry which is preliminary data.</text>
</comment>
<dbReference type="EMBL" id="JAOTJD010000006">
    <property type="protein sequence ID" value="MFD3263337.1"/>
    <property type="molecule type" value="Genomic_DNA"/>
</dbReference>
<dbReference type="RefSeq" id="WP_377368163.1">
    <property type="nucleotide sequence ID" value="NZ_JAOTJD010000006.1"/>
</dbReference>
<dbReference type="Proteomes" id="UP001598130">
    <property type="component" value="Unassembled WGS sequence"/>
</dbReference>
<sequence length="320" mass="34262">MAASAPFTLDPQLTAIAIAYRNRALIADEVLPRVAPVATKEFRYTLFNKGEILTIPDTRVGRRGAPNTVEFTGTTTTAEALDFGLEDEIPQDDIDQADREAAAGGNPNLVAPQARSTEWLADLIALDREVRTAGLVFNAATYAAGAKVTLSGTSQWSDAVNSNPVIAISDALEGTLMRPNVAVFGAQTWTALRRHPRIVAAVNKTSGSDGLVSRKDFAEVFELDDVLVGGAFVNTAKRGQTQTLARAWGKHAAFLYRSKMADRERGITFGMTVPYGPPVAGQRPDPTIGLRGGVRIRVGETVKELITAADAAYFFENAIA</sequence>